<dbReference type="RefSeq" id="WP_377381408.1">
    <property type="nucleotide sequence ID" value="NZ_JBHSSW010000066.1"/>
</dbReference>
<dbReference type="InterPro" id="IPR001451">
    <property type="entry name" value="Hexapep"/>
</dbReference>
<dbReference type="EC" id="2.7.7.23" evidence="18"/>
<feature type="binding site" evidence="18">
    <location>
        <position position="156"/>
    </location>
    <ligand>
        <name>UDP-N-acetyl-alpha-D-glucosamine</name>
        <dbReference type="ChEBI" id="CHEBI:57705"/>
    </ligand>
</feature>
<feature type="binding site" evidence="18">
    <location>
        <position position="105"/>
    </location>
    <ligand>
        <name>Mg(2+)</name>
        <dbReference type="ChEBI" id="CHEBI:18420"/>
    </ligand>
</feature>
<comment type="function">
    <text evidence="17 18">Catalyzes the last two sequential reactions in the de novo biosynthetic pathway for UDP-N-acetylglucosamine (UDP-GlcNAc). The C-terminal domain catalyzes the transfer of acetyl group from acetyl coenzyme A to glucosamine-1-phosphate (GlcN-1-P) to produce N-acetylglucosamine-1-phosphate (GlcNAc-1-P), which is converted into UDP-GlcNAc by the transfer of uridine 5-monophosphate (from uridine 5-triphosphate), a reaction catalyzed by the N-terminal domain.</text>
</comment>
<keyword evidence="14 18" id="KW-0961">Cell wall biogenesis/degradation</keyword>
<dbReference type="NCBIfam" id="TIGR01173">
    <property type="entry name" value="glmU"/>
    <property type="match status" value="1"/>
</dbReference>
<dbReference type="InterPro" id="IPR011004">
    <property type="entry name" value="Trimer_LpxA-like_sf"/>
</dbReference>
<evidence type="ECO:0000256" key="1">
    <source>
        <dbReference type="ARBA" id="ARBA00004496"/>
    </source>
</evidence>
<feature type="binding site" evidence="18">
    <location>
        <position position="350"/>
    </location>
    <ligand>
        <name>UDP-N-acetyl-alpha-D-glucosamine</name>
        <dbReference type="ChEBI" id="CHEBI:57705"/>
    </ligand>
</feature>
<comment type="catalytic activity">
    <reaction evidence="16 18">
        <text>N-acetyl-alpha-D-glucosamine 1-phosphate + UTP + H(+) = UDP-N-acetyl-alpha-D-glucosamine + diphosphate</text>
        <dbReference type="Rhea" id="RHEA:13509"/>
        <dbReference type="ChEBI" id="CHEBI:15378"/>
        <dbReference type="ChEBI" id="CHEBI:33019"/>
        <dbReference type="ChEBI" id="CHEBI:46398"/>
        <dbReference type="ChEBI" id="CHEBI:57705"/>
        <dbReference type="ChEBI" id="CHEBI:57776"/>
        <dbReference type="EC" id="2.7.7.23"/>
    </reaction>
</comment>
<comment type="pathway">
    <text evidence="18">Nucleotide-sugar biosynthesis; UDP-N-acetyl-alpha-D-glucosamine biosynthesis; UDP-N-acetyl-alpha-D-glucosamine from N-acetyl-alpha-D-glucosamine 1-phosphate: step 1/1.</text>
</comment>
<keyword evidence="7 18" id="KW-0479">Metal-binding</keyword>
<keyword evidence="4 18" id="KW-0963">Cytoplasm</keyword>
<keyword evidence="10 18" id="KW-0133">Cell shape</keyword>
<dbReference type="Proteomes" id="UP001596303">
    <property type="component" value="Unassembled WGS sequence"/>
</dbReference>
<feature type="binding site" evidence="18">
    <location>
        <position position="228"/>
    </location>
    <ligand>
        <name>Mg(2+)</name>
        <dbReference type="ChEBI" id="CHEBI:18420"/>
    </ligand>
</feature>
<dbReference type="InterPro" id="IPR029044">
    <property type="entry name" value="Nucleotide-diphossugar_trans"/>
</dbReference>
<dbReference type="InterPro" id="IPR038009">
    <property type="entry name" value="GlmU_C_LbH"/>
</dbReference>
<comment type="caution">
    <text evidence="20">The sequence shown here is derived from an EMBL/GenBank/DDBJ whole genome shotgun (WGS) entry which is preliminary data.</text>
</comment>
<reference evidence="21" key="1">
    <citation type="journal article" date="2019" name="Int. J. Syst. Evol. Microbiol.">
        <title>The Global Catalogue of Microorganisms (GCM) 10K type strain sequencing project: providing services to taxonomists for standard genome sequencing and annotation.</title>
        <authorList>
            <consortium name="The Broad Institute Genomics Platform"/>
            <consortium name="The Broad Institute Genome Sequencing Center for Infectious Disease"/>
            <person name="Wu L."/>
            <person name="Ma J."/>
        </authorList>
    </citation>
    <scope>NUCLEOTIDE SEQUENCE [LARGE SCALE GENOMIC DNA]</scope>
    <source>
        <strain evidence="21">CGMCC-1.15741</strain>
    </source>
</reference>
<evidence type="ECO:0000256" key="14">
    <source>
        <dbReference type="ARBA" id="ARBA00023316"/>
    </source>
</evidence>
<evidence type="ECO:0000256" key="9">
    <source>
        <dbReference type="ARBA" id="ARBA00022842"/>
    </source>
</evidence>
<feature type="binding site" evidence="18">
    <location>
        <position position="75"/>
    </location>
    <ligand>
        <name>UDP-N-acetyl-alpha-D-glucosamine</name>
        <dbReference type="ChEBI" id="CHEBI:57705"/>
    </ligand>
</feature>
<evidence type="ECO:0000313" key="21">
    <source>
        <dbReference type="Proteomes" id="UP001596303"/>
    </source>
</evidence>
<dbReference type="PANTHER" id="PTHR43584:SF3">
    <property type="entry name" value="BIFUNCTIONAL PROTEIN GLMU"/>
    <property type="match status" value="1"/>
</dbReference>
<feature type="binding site" evidence="18">
    <location>
        <begin position="80"/>
        <end position="81"/>
    </location>
    <ligand>
        <name>UDP-N-acetyl-alpha-D-glucosamine</name>
        <dbReference type="ChEBI" id="CHEBI:57705"/>
    </ligand>
</feature>
<keyword evidence="8 18" id="KW-0677">Repeat</keyword>
<feature type="binding site" evidence="18">
    <location>
        <begin position="8"/>
        <end position="11"/>
    </location>
    <ligand>
        <name>UDP-N-acetyl-alpha-D-glucosamine</name>
        <dbReference type="ChEBI" id="CHEBI:57705"/>
    </ligand>
</feature>
<evidence type="ECO:0000313" key="20">
    <source>
        <dbReference type="EMBL" id="MFC6199858.1"/>
    </source>
</evidence>
<feature type="binding site" evidence="18">
    <location>
        <begin position="370"/>
        <end position="371"/>
    </location>
    <ligand>
        <name>acetyl-CoA</name>
        <dbReference type="ChEBI" id="CHEBI:57288"/>
    </ligand>
</feature>
<dbReference type="CDD" id="cd03353">
    <property type="entry name" value="LbH_GlmU_C"/>
    <property type="match status" value="1"/>
</dbReference>
<feature type="region of interest" description="N-acetyltransferase" evidence="18">
    <location>
        <begin position="252"/>
        <end position="448"/>
    </location>
</feature>
<accession>A0ABW1SE85</accession>
<keyword evidence="13 18" id="KW-0012">Acyltransferase</keyword>
<feature type="region of interest" description="Linker" evidence="18">
    <location>
        <begin position="231"/>
        <end position="251"/>
    </location>
</feature>
<dbReference type="HAMAP" id="MF_01631">
    <property type="entry name" value="GlmU"/>
    <property type="match status" value="1"/>
</dbReference>
<gene>
    <name evidence="18 20" type="primary">glmU</name>
    <name evidence="20" type="ORF">ACFQDM_17415</name>
</gene>
<comment type="similarity">
    <text evidence="3 18">In the N-terminal section; belongs to the N-acetylglucosamine-1-phosphate uridyltransferase family.</text>
</comment>
<dbReference type="InterPro" id="IPR025877">
    <property type="entry name" value="MobA-like_NTP_Trfase"/>
</dbReference>
<evidence type="ECO:0000256" key="11">
    <source>
        <dbReference type="ARBA" id="ARBA00022984"/>
    </source>
</evidence>
<feature type="binding site" evidence="18">
    <location>
        <position position="228"/>
    </location>
    <ligand>
        <name>UDP-N-acetyl-alpha-D-glucosamine</name>
        <dbReference type="ChEBI" id="CHEBI:57705"/>
    </ligand>
</feature>
<evidence type="ECO:0000256" key="4">
    <source>
        <dbReference type="ARBA" id="ARBA00022490"/>
    </source>
</evidence>
<evidence type="ECO:0000259" key="19">
    <source>
        <dbReference type="Pfam" id="PF12804"/>
    </source>
</evidence>
<comment type="subunit">
    <text evidence="18">Homotrimer.</text>
</comment>
<evidence type="ECO:0000256" key="12">
    <source>
        <dbReference type="ARBA" id="ARBA00023268"/>
    </source>
</evidence>
<dbReference type="PANTHER" id="PTHR43584">
    <property type="entry name" value="NUCLEOTIDYL TRANSFERASE"/>
    <property type="match status" value="1"/>
</dbReference>
<comment type="similarity">
    <text evidence="2 18">In the C-terminal section; belongs to the transferase hexapeptide repeat family.</text>
</comment>
<dbReference type="SUPFAM" id="SSF53448">
    <property type="entry name" value="Nucleotide-diphospho-sugar transferases"/>
    <property type="match status" value="1"/>
</dbReference>
<evidence type="ECO:0000256" key="10">
    <source>
        <dbReference type="ARBA" id="ARBA00022960"/>
    </source>
</evidence>
<feature type="binding site" evidence="18">
    <location>
        <position position="361"/>
    </location>
    <ligand>
        <name>UDP-N-acetyl-alpha-D-glucosamine</name>
        <dbReference type="ChEBI" id="CHEBI:57705"/>
    </ligand>
</feature>
<dbReference type="EMBL" id="JBHSSW010000066">
    <property type="protein sequence ID" value="MFC6199858.1"/>
    <property type="molecule type" value="Genomic_DNA"/>
</dbReference>
<protein>
    <recommendedName>
        <fullName evidence="18">Bifunctional protein GlmU</fullName>
    </recommendedName>
    <domain>
        <recommendedName>
            <fullName evidence="18">UDP-N-acetylglucosamine pyrophosphorylase</fullName>
            <ecNumber evidence="18">2.7.7.23</ecNumber>
        </recommendedName>
        <alternativeName>
            <fullName evidence="18">N-acetylglucosamine-1-phosphate uridyltransferase</fullName>
        </alternativeName>
    </domain>
    <domain>
        <recommendedName>
            <fullName evidence="18">Glucosamine-1-phosphate N-acetyltransferase</fullName>
            <ecNumber evidence="18">2.3.1.157</ecNumber>
        </recommendedName>
    </domain>
</protein>
<dbReference type="Gene3D" id="3.90.550.10">
    <property type="entry name" value="Spore Coat Polysaccharide Biosynthesis Protein SpsA, Chain A"/>
    <property type="match status" value="1"/>
</dbReference>
<evidence type="ECO:0000256" key="7">
    <source>
        <dbReference type="ARBA" id="ARBA00022723"/>
    </source>
</evidence>
<dbReference type="SUPFAM" id="SSF51161">
    <property type="entry name" value="Trimeric LpxA-like enzymes"/>
    <property type="match status" value="1"/>
</dbReference>
<feature type="domain" description="MobA-like NTP transferase" evidence="19">
    <location>
        <begin position="5"/>
        <end position="135"/>
    </location>
</feature>
<comment type="caution">
    <text evidence="18">Lacks conserved residue(s) required for the propagation of feature annotation.</text>
</comment>
<keyword evidence="11 18" id="KW-0573">Peptidoglycan synthesis</keyword>
<dbReference type="InterPro" id="IPR005882">
    <property type="entry name" value="Bifunctional_GlmU"/>
</dbReference>
<comment type="pathway">
    <text evidence="18">Nucleotide-sugar biosynthesis; UDP-N-acetyl-alpha-D-glucosamine biosynthesis; N-acetyl-alpha-D-glucosamine 1-phosphate from alpha-D-glucosamine 6-phosphate (route II): step 2/2.</text>
</comment>
<dbReference type="EC" id="2.3.1.157" evidence="18"/>
<evidence type="ECO:0000256" key="8">
    <source>
        <dbReference type="ARBA" id="ARBA00022737"/>
    </source>
</evidence>
<proteinExistence type="inferred from homology"/>
<evidence type="ECO:0000256" key="2">
    <source>
        <dbReference type="ARBA" id="ARBA00007707"/>
    </source>
</evidence>
<feature type="region of interest" description="Pyrophosphorylase" evidence="18">
    <location>
        <begin position="1"/>
        <end position="230"/>
    </location>
</feature>
<name>A0ABW1SE85_9PROT</name>
<feature type="binding site" evidence="18">
    <location>
        <position position="364"/>
    </location>
    <ligand>
        <name>acetyl-CoA</name>
        <dbReference type="ChEBI" id="CHEBI:57288"/>
    </ligand>
</feature>
<dbReference type="Gene3D" id="2.160.10.10">
    <property type="entry name" value="Hexapeptide repeat proteins"/>
    <property type="match status" value="1"/>
</dbReference>
<feature type="binding site" evidence="18">
    <location>
        <position position="389"/>
    </location>
    <ligand>
        <name>acetyl-CoA</name>
        <dbReference type="ChEBI" id="CHEBI:57288"/>
    </ligand>
</feature>
<dbReference type="Pfam" id="PF12804">
    <property type="entry name" value="NTP_transf_3"/>
    <property type="match status" value="1"/>
</dbReference>
<comment type="catalytic activity">
    <reaction evidence="15 18">
        <text>alpha-D-glucosamine 1-phosphate + acetyl-CoA = N-acetyl-alpha-D-glucosamine 1-phosphate + CoA + H(+)</text>
        <dbReference type="Rhea" id="RHEA:13725"/>
        <dbReference type="ChEBI" id="CHEBI:15378"/>
        <dbReference type="ChEBI" id="CHEBI:57287"/>
        <dbReference type="ChEBI" id="CHEBI:57288"/>
        <dbReference type="ChEBI" id="CHEBI:57776"/>
        <dbReference type="ChEBI" id="CHEBI:58516"/>
        <dbReference type="EC" id="2.3.1.157"/>
    </reaction>
</comment>
<feature type="binding site" evidence="18">
    <location>
        <position position="424"/>
    </location>
    <ligand>
        <name>acetyl-CoA</name>
        <dbReference type="ChEBI" id="CHEBI:57288"/>
    </ligand>
</feature>
<keyword evidence="6 18" id="KW-0548">Nucleotidyltransferase</keyword>
<feature type="binding site" evidence="18">
    <location>
        <position position="335"/>
    </location>
    <ligand>
        <name>UDP-N-acetyl-alpha-D-glucosamine</name>
        <dbReference type="ChEBI" id="CHEBI:57705"/>
    </ligand>
</feature>
<evidence type="ECO:0000256" key="17">
    <source>
        <dbReference type="ARBA" id="ARBA00049628"/>
    </source>
</evidence>
<feature type="binding site" evidence="18">
    <location>
        <position position="141"/>
    </location>
    <ligand>
        <name>UDP-N-acetyl-alpha-D-glucosamine</name>
        <dbReference type="ChEBI" id="CHEBI:57705"/>
    </ligand>
</feature>
<dbReference type="CDD" id="cd02540">
    <property type="entry name" value="GT2_GlmU_N_bac"/>
    <property type="match status" value="1"/>
</dbReference>
<evidence type="ECO:0000256" key="13">
    <source>
        <dbReference type="ARBA" id="ARBA00023315"/>
    </source>
</evidence>
<evidence type="ECO:0000256" key="3">
    <source>
        <dbReference type="ARBA" id="ARBA00007947"/>
    </source>
</evidence>
<feature type="active site" description="Proton acceptor" evidence="18">
    <location>
        <position position="347"/>
    </location>
</feature>
<dbReference type="InterPro" id="IPR050065">
    <property type="entry name" value="GlmU-like"/>
</dbReference>
<comment type="subcellular location">
    <subcellularLocation>
        <location evidence="1 18">Cytoplasm</location>
    </subcellularLocation>
</comment>
<feature type="binding site" evidence="18">
    <location>
        <position position="317"/>
    </location>
    <ligand>
        <name>UDP-N-acetyl-alpha-D-glucosamine</name>
        <dbReference type="ChEBI" id="CHEBI:57705"/>
    </ligand>
</feature>
<comment type="pathway">
    <text evidence="18">Bacterial outer membrane biogenesis; LPS lipid A biosynthesis.</text>
</comment>
<evidence type="ECO:0000256" key="6">
    <source>
        <dbReference type="ARBA" id="ARBA00022695"/>
    </source>
</evidence>
<feature type="binding site" evidence="18">
    <location>
        <position position="407"/>
    </location>
    <ligand>
        <name>acetyl-CoA</name>
        <dbReference type="ChEBI" id="CHEBI:57288"/>
    </ligand>
</feature>
<organism evidence="20 21">
    <name type="scientific">Ponticaulis profundi</name>
    <dbReference type="NCBI Taxonomy" id="2665222"/>
    <lineage>
        <taxon>Bacteria</taxon>
        <taxon>Pseudomonadati</taxon>
        <taxon>Pseudomonadota</taxon>
        <taxon>Alphaproteobacteria</taxon>
        <taxon>Hyphomonadales</taxon>
        <taxon>Hyphomonadaceae</taxon>
        <taxon>Ponticaulis</taxon>
    </lineage>
</organism>
<keyword evidence="21" id="KW-1185">Reference proteome</keyword>
<keyword evidence="12 18" id="KW-0511">Multifunctional enzyme</keyword>
<evidence type="ECO:0000256" key="16">
    <source>
        <dbReference type="ARBA" id="ARBA00048493"/>
    </source>
</evidence>
<sequence>MQRAAIILAAGKGTRMKSTKSKVMHKVAGRMMVDWSLALASDLGCDRQVLVVGTHSEPLLQLAKSRVGDSGVAIQDPPMGTGHAVQCAKQNLAGFEGHIVILYADTPLLPVEAVENAFRALDEGADITVLGFNAKEPGGYGRLIVGEDGSLFRIVEAKDAAPEELSVRFCNSGVMAVKSEHLFQLLDQVDNNNAKGEYYLTDIIALGRQKGLTARAVECDETDVLGVNSRSQLAEAERVFQTKTRESMMDAGVTLTDPSSVFFSFDTKIEADVEIEPNVVFGPGVTVQSGVVIRAFSHIEGASLGAGSTVGPFARLRPGAVLDDGVHIGNFVEVKNTKIGAGAKANHLAYLGDGDVGAGANIGAGTIFCNYDGYFKHRTVLGENAFIGSNSSLVAPVRVGANAMTGSGSVITEDIPDGALALGRARQVIREGWANQYHIEMKSKKQVK</sequence>
<feature type="binding site" evidence="18">
    <location>
        <position position="171"/>
    </location>
    <ligand>
        <name>UDP-N-acetyl-alpha-D-glucosamine</name>
        <dbReference type="ChEBI" id="CHEBI:57705"/>
    </ligand>
</feature>
<evidence type="ECO:0000256" key="18">
    <source>
        <dbReference type="HAMAP-Rule" id="MF_01631"/>
    </source>
</evidence>
<keyword evidence="5 18" id="KW-0808">Transferase</keyword>
<dbReference type="NCBIfam" id="NF010933">
    <property type="entry name" value="PRK14353.1"/>
    <property type="match status" value="1"/>
</dbReference>
<keyword evidence="9 18" id="KW-0460">Magnesium</keyword>
<evidence type="ECO:0000256" key="15">
    <source>
        <dbReference type="ARBA" id="ARBA00048247"/>
    </source>
</evidence>
<evidence type="ECO:0000256" key="5">
    <source>
        <dbReference type="ARBA" id="ARBA00022679"/>
    </source>
</evidence>
<dbReference type="Pfam" id="PF00132">
    <property type="entry name" value="Hexapep"/>
    <property type="match status" value="2"/>
</dbReference>
<dbReference type="GO" id="GO:0003977">
    <property type="term" value="F:UDP-N-acetylglucosamine diphosphorylase activity"/>
    <property type="evidence" value="ECO:0007669"/>
    <property type="project" value="UniProtKB-EC"/>
</dbReference>
<comment type="cofactor">
    <cofactor evidence="18">
        <name>Mg(2+)</name>
        <dbReference type="ChEBI" id="CHEBI:18420"/>
    </cofactor>
    <text evidence="18">Binds 1 Mg(2+) ion per subunit.</text>
</comment>
<feature type="binding site" evidence="18">
    <location>
        <position position="22"/>
    </location>
    <ligand>
        <name>UDP-N-acetyl-alpha-D-glucosamine</name>
        <dbReference type="ChEBI" id="CHEBI:57705"/>
    </ligand>
</feature>